<dbReference type="SMART" id="SM00717">
    <property type="entry name" value="SANT"/>
    <property type="match status" value="1"/>
</dbReference>
<comment type="subcellular location">
    <subcellularLocation>
        <location evidence="1">Nucleus</location>
    </subcellularLocation>
</comment>
<evidence type="ECO:0000259" key="6">
    <source>
        <dbReference type="PROSITE" id="PS50090"/>
    </source>
</evidence>
<evidence type="ECO:0000313" key="8">
    <source>
        <dbReference type="EMBL" id="KAE9450176.1"/>
    </source>
</evidence>
<evidence type="ECO:0000256" key="5">
    <source>
        <dbReference type="SAM" id="MobiDB-lite"/>
    </source>
</evidence>
<feature type="region of interest" description="Disordered" evidence="5">
    <location>
        <begin position="145"/>
        <end position="185"/>
    </location>
</feature>
<reference evidence="8 9" key="1">
    <citation type="journal article" date="2019" name="Genome Biol. Evol.">
        <title>The Rhododendron genome and chromosomal organization provide insight into shared whole-genome duplications across the heath family (Ericaceae).</title>
        <authorList>
            <person name="Soza V.L."/>
            <person name="Lindsley D."/>
            <person name="Waalkes A."/>
            <person name="Ramage E."/>
            <person name="Patwardhan R.P."/>
            <person name="Burton J.N."/>
            <person name="Adey A."/>
            <person name="Kumar A."/>
            <person name="Qiu R."/>
            <person name="Shendure J."/>
            <person name="Hall B."/>
        </authorList>
    </citation>
    <scope>NUCLEOTIDE SEQUENCE [LARGE SCALE GENOMIC DNA]</scope>
    <source>
        <strain evidence="8">RSF 1966-606</strain>
    </source>
</reference>
<comment type="caution">
    <text evidence="8">The sequence shown here is derived from an EMBL/GenBank/DDBJ whole genome shotgun (WGS) entry which is preliminary data.</text>
</comment>
<evidence type="ECO:0000256" key="3">
    <source>
        <dbReference type="ARBA" id="ARBA00023163"/>
    </source>
</evidence>
<dbReference type="SUPFAM" id="SSF46689">
    <property type="entry name" value="Homeodomain-like"/>
    <property type="match status" value="2"/>
</dbReference>
<dbReference type="PANTHER" id="PTHR44042">
    <property type="entry name" value="DUPLICATED HOMEODOMAIN-LIKE SUPERFAMILY PROTEIN-RELATED"/>
    <property type="match status" value="1"/>
</dbReference>
<dbReference type="AlphaFoldDB" id="A0A6A4KRF1"/>
<dbReference type="PROSITE" id="PS50090">
    <property type="entry name" value="MYB_LIKE"/>
    <property type="match status" value="1"/>
</dbReference>
<dbReference type="EMBL" id="QEFC01003082">
    <property type="protein sequence ID" value="KAE9450176.1"/>
    <property type="molecule type" value="Genomic_DNA"/>
</dbReference>
<dbReference type="InterPro" id="IPR009057">
    <property type="entry name" value="Homeodomain-like_sf"/>
</dbReference>
<feature type="non-terminal residue" evidence="8">
    <location>
        <position position="1"/>
    </location>
</feature>
<dbReference type="GO" id="GO:0009908">
    <property type="term" value="P:flower development"/>
    <property type="evidence" value="ECO:0007669"/>
    <property type="project" value="UniProtKB-ARBA"/>
</dbReference>
<dbReference type="Proteomes" id="UP000428333">
    <property type="component" value="Linkage Group LG11"/>
</dbReference>
<dbReference type="PANTHER" id="PTHR44042:SF66">
    <property type="entry name" value="MYB FAMILY TRANSCRIPTION FACTOR"/>
    <property type="match status" value="1"/>
</dbReference>
<dbReference type="Pfam" id="PF00249">
    <property type="entry name" value="Myb_DNA-binding"/>
    <property type="match status" value="1"/>
</dbReference>
<dbReference type="Gene3D" id="1.10.10.60">
    <property type="entry name" value="Homeodomain-like"/>
    <property type="match status" value="1"/>
</dbReference>
<dbReference type="GO" id="GO:0048262">
    <property type="term" value="P:determination of dorsal/ventral asymmetry"/>
    <property type="evidence" value="ECO:0007669"/>
    <property type="project" value="UniProtKB-ARBA"/>
</dbReference>
<evidence type="ECO:0000313" key="9">
    <source>
        <dbReference type="Proteomes" id="UP000428333"/>
    </source>
</evidence>
<dbReference type="PROSITE" id="PS51294">
    <property type="entry name" value="HTH_MYB"/>
    <property type="match status" value="1"/>
</dbReference>
<accession>A0A6A4KRF1</accession>
<gene>
    <name evidence="8" type="ORF">C3L33_17929</name>
</gene>
<dbReference type="InterPro" id="IPR017930">
    <property type="entry name" value="Myb_dom"/>
</dbReference>
<keyword evidence="4" id="KW-0539">Nucleus</keyword>
<keyword evidence="9" id="KW-1185">Reference proteome</keyword>
<keyword evidence="3" id="KW-0804">Transcription</keyword>
<feature type="region of interest" description="Disordered" evidence="5">
    <location>
        <begin position="68"/>
        <end position="111"/>
    </location>
</feature>
<feature type="compositionally biased region" description="Low complexity" evidence="5">
    <location>
        <begin position="93"/>
        <end position="105"/>
    </location>
</feature>
<proteinExistence type="predicted"/>
<dbReference type="InterPro" id="IPR001005">
    <property type="entry name" value="SANT/Myb"/>
</dbReference>
<evidence type="ECO:0000256" key="1">
    <source>
        <dbReference type="ARBA" id="ARBA00004123"/>
    </source>
</evidence>
<feature type="compositionally biased region" description="Polar residues" evidence="5">
    <location>
        <begin position="159"/>
        <end position="179"/>
    </location>
</feature>
<dbReference type="CDD" id="cd00167">
    <property type="entry name" value="SANT"/>
    <property type="match status" value="1"/>
</dbReference>
<organism evidence="8 9">
    <name type="scientific">Rhododendron williamsianum</name>
    <dbReference type="NCBI Taxonomy" id="262921"/>
    <lineage>
        <taxon>Eukaryota</taxon>
        <taxon>Viridiplantae</taxon>
        <taxon>Streptophyta</taxon>
        <taxon>Embryophyta</taxon>
        <taxon>Tracheophyta</taxon>
        <taxon>Spermatophyta</taxon>
        <taxon>Magnoliopsida</taxon>
        <taxon>eudicotyledons</taxon>
        <taxon>Gunneridae</taxon>
        <taxon>Pentapetalae</taxon>
        <taxon>asterids</taxon>
        <taxon>Ericales</taxon>
        <taxon>Ericaceae</taxon>
        <taxon>Ericoideae</taxon>
        <taxon>Rhodoreae</taxon>
        <taxon>Rhododendron</taxon>
    </lineage>
</organism>
<dbReference type="OrthoDB" id="118550at2759"/>
<evidence type="ECO:0000256" key="4">
    <source>
        <dbReference type="ARBA" id="ARBA00023242"/>
    </source>
</evidence>
<keyword evidence="2" id="KW-0805">Transcription regulation</keyword>
<feature type="domain" description="HTH myb-type" evidence="7">
    <location>
        <begin position="1"/>
        <end position="58"/>
    </location>
</feature>
<evidence type="ECO:0000259" key="7">
    <source>
        <dbReference type="PROSITE" id="PS51294"/>
    </source>
</evidence>
<protein>
    <submittedName>
        <fullName evidence="8">Uncharacterized protein</fullName>
    </submittedName>
</protein>
<name>A0A6A4KRF1_9ERIC</name>
<dbReference type="GO" id="GO:0005634">
    <property type="term" value="C:nucleus"/>
    <property type="evidence" value="ECO:0007669"/>
    <property type="project" value="UniProtKB-SubCell"/>
</dbReference>
<dbReference type="FunFam" id="1.10.10.60:FF:000154">
    <property type="entry name" value="Transcription factor SRM1"/>
    <property type="match status" value="1"/>
</dbReference>
<evidence type="ECO:0000256" key="2">
    <source>
        <dbReference type="ARBA" id="ARBA00023015"/>
    </source>
</evidence>
<feature type="domain" description="Myb-like" evidence="6">
    <location>
        <begin position="4"/>
        <end position="54"/>
    </location>
</feature>
<sequence length="234" mass="25382">MACNSSSWTREQDKAFENALAIYCKGSINRWEKIAAMVPGKTIKEIKDHYGILVEDIHAIEAGHVPLPRYKDSTSHGGDSSGGRKGNQFGKKQSNSSQGGMPSSSDQDRRKGIAWTEEEHRTPTQVASHAQKYFIRLSSVNKGRRRSSIHDITSVDGGDSSTLRGPITGQSSKSENPTHLSDPGVSKYVPPTIVESSNNLLIPPAEIPEDVGSPVELLYDVGAPIPNHAFLLPP</sequence>